<sequence length="196" mass="21195">MRSGDVPFESDSHGVKTKGFAVLSRAVETDALTCWGNNFSCSHSFYQLCQRLPLCSLSGLWSVCVVLILHQDLISGREISQELQASLCNIAAALRLAASAHRQLLQGGVDVENEVRAADHSCSPSKQEISQISGMTFSGSGKHQCQYCPVSPDCLRAWAWVHWSAKLFDPGSSSLGLEACLLLRGETISGPAVRED</sequence>
<organism evidence="1 2">
    <name type="scientific">Elysia crispata</name>
    <name type="common">lettuce slug</name>
    <dbReference type="NCBI Taxonomy" id="231223"/>
    <lineage>
        <taxon>Eukaryota</taxon>
        <taxon>Metazoa</taxon>
        <taxon>Spiralia</taxon>
        <taxon>Lophotrochozoa</taxon>
        <taxon>Mollusca</taxon>
        <taxon>Gastropoda</taxon>
        <taxon>Heterobranchia</taxon>
        <taxon>Euthyneura</taxon>
        <taxon>Panpulmonata</taxon>
        <taxon>Sacoglossa</taxon>
        <taxon>Placobranchoidea</taxon>
        <taxon>Plakobranchidae</taxon>
        <taxon>Elysia</taxon>
    </lineage>
</organism>
<dbReference type="Proteomes" id="UP001283361">
    <property type="component" value="Unassembled WGS sequence"/>
</dbReference>
<reference evidence="1" key="1">
    <citation type="journal article" date="2023" name="G3 (Bethesda)">
        <title>A reference genome for the long-term kleptoplast-retaining sea slug Elysia crispata morphotype clarki.</title>
        <authorList>
            <person name="Eastman K.E."/>
            <person name="Pendleton A.L."/>
            <person name="Shaikh M.A."/>
            <person name="Suttiyut T."/>
            <person name="Ogas R."/>
            <person name="Tomko P."/>
            <person name="Gavelis G."/>
            <person name="Widhalm J.R."/>
            <person name="Wisecaver J.H."/>
        </authorList>
    </citation>
    <scope>NUCLEOTIDE SEQUENCE</scope>
    <source>
        <strain evidence="1">ECLA1</strain>
    </source>
</reference>
<proteinExistence type="predicted"/>
<name>A0AAE1CNY7_9GAST</name>
<protein>
    <submittedName>
        <fullName evidence="1">Uncharacterized protein</fullName>
    </submittedName>
</protein>
<dbReference type="AlphaFoldDB" id="A0AAE1CNY7"/>
<evidence type="ECO:0000313" key="1">
    <source>
        <dbReference type="EMBL" id="KAK3724653.1"/>
    </source>
</evidence>
<accession>A0AAE1CNY7</accession>
<dbReference type="EMBL" id="JAWDGP010007341">
    <property type="protein sequence ID" value="KAK3724653.1"/>
    <property type="molecule type" value="Genomic_DNA"/>
</dbReference>
<evidence type="ECO:0000313" key="2">
    <source>
        <dbReference type="Proteomes" id="UP001283361"/>
    </source>
</evidence>
<keyword evidence="2" id="KW-1185">Reference proteome</keyword>
<gene>
    <name evidence="1" type="ORF">RRG08_041136</name>
</gene>
<comment type="caution">
    <text evidence="1">The sequence shown here is derived from an EMBL/GenBank/DDBJ whole genome shotgun (WGS) entry which is preliminary data.</text>
</comment>